<dbReference type="Proteomes" id="UP000000547">
    <property type="component" value="Chromosome"/>
</dbReference>
<dbReference type="AlphaFoldDB" id="Q482E2"/>
<proteinExistence type="inferred from homology"/>
<evidence type="ECO:0000256" key="6">
    <source>
        <dbReference type="ARBA" id="ARBA00022837"/>
    </source>
</evidence>
<name>Q482E2_COLP3</name>
<keyword evidence="4" id="KW-0732">Signal</keyword>
<comment type="cofactor">
    <cofactor evidence="1">
        <name>Ca(2+)</name>
        <dbReference type="ChEBI" id="CHEBI:29108"/>
    </cofactor>
</comment>
<dbReference type="GO" id="GO:0005737">
    <property type="term" value="C:cytoplasm"/>
    <property type="evidence" value="ECO:0007669"/>
    <property type="project" value="TreeGrafter"/>
</dbReference>
<dbReference type="PANTHER" id="PTHR45953:SF1">
    <property type="entry name" value="IDURONATE 2-SULFATASE"/>
    <property type="match status" value="1"/>
</dbReference>
<comment type="similarity">
    <text evidence="2">Belongs to the sulfatase family.</text>
</comment>
<accession>Q482E2</accession>
<dbReference type="PANTHER" id="PTHR45953">
    <property type="entry name" value="IDURONATE 2-SULFATASE"/>
    <property type="match status" value="1"/>
</dbReference>
<keyword evidence="6" id="KW-0106">Calcium</keyword>
<dbReference type="Gene3D" id="3.40.720.10">
    <property type="entry name" value="Alkaline Phosphatase, subunit A"/>
    <property type="match status" value="1"/>
</dbReference>
<dbReference type="GO" id="GO:0004423">
    <property type="term" value="F:iduronate-2-sulfatase activity"/>
    <property type="evidence" value="ECO:0007669"/>
    <property type="project" value="InterPro"/>
</dbReference>
<gene>
    <name evidence="8" type="ordered locus">CPS_2358</name>
</gene>
<sequence>MLTTLSCCCNMPVVKVNCWNNMKVQIKSITQWGGVLLLSFSSCYVNANKLIKPNILFIAVDDLKPLIRDYGTAKVQTPNIDKLASQSTVFTRAYSQYPVCGPSRMSILTGLRPESNGIMNLKDKIRDVNPSVITLPQFFKNNGYETAATGKIFDPRNTTSRSEEEVLSWSIPYQRPKHGLKGKTRLAVESIDEPDEKFVDGGILKRGKKLLKQMANKNKPFFLAVGFKKPHLPFVAPKKYYDLYSRESFDLASYQSAPEDADTTYLFHKNQELRGYKPTPIKGGEIKPYPKGKLSSAHQKELLHGYFASVSFIDSLVGELLEELEKTGQAENTVIVFWGDHGFHLGDHGLWGKHTTMEQANHVPLIIKIPGSKANRYAKPVELLDVFPSLTEAAGLSIPNNLQGTSLVSLVTGKLKSIDKVAISQYKRKGAYGYSMRTEQYRYTQWVTPSGKVVYRDLYDLINDPLETKNIINTPEGKLLEVELNKQLHTNSAGLKRLK</sequence>
<protein>
    <submittedName>
        <fullName evidence="8">Sulfatase family protein</fullName>
    </submittedName>
</protein>
<organism evidence="8 9">
    <name type="scientific">Colwellia psychrerythraea (strain 34H / ATCC BAA-681)</name>
    <name type="common">Vibrio psychroerythus</name>
    <dbReference type="NCBI Taxonomy" id="167879"/>
    <lineage>
        <taxon>Bacteria</taxon>
        <taxon>Pseudomonadati</taxon>
        <taxon>Pseudomonadota</taxon>
        <taxon>Gammaproteobacteria</taxon>
        <taxon>Alteromonadales</taxon>
        <taxon>Colwelliaceae</taxon>
        <taxon>Colwellia</taxon>
    </lineage>
</organism>
<keyword evidence="3" id="KW-0479">Metal-binding</keyword>
<evidence type="ECO:0000313" key="9">
    <source>
        <dbReference type="Proteomes" id="UP000000547"/>
    </source>
</evidence>
<dbReference type="Pfam" id="PF00884">
    <property type="entry name" value="Sulfatase"/>
    <property type="match status" value="1"/>
</dbReference>
<dbReference type="InterPro" id="IPR000917">
    <property type="entry name" value="Sulfatase_N"/>
</dbReference>
<evidence type="ECO:0000256" key="2">
    <source>
        <dbReference type="ARBA" id="ARBA00008779"/>
    </source>
</evidence>
<feature type="domain" description="Sulfatase N-terminal" evidence="7">
    <location>
        <begin position="53"/>
        <end position="395"/>
    </location>
</feature>
<dbReference type="STRING" id="167879.CPS_2358"/>
<dbReference type="PROSITE" id="PS00523">
    <property type="entry name" value="SULFATASE_1"/>
    <property type="match status" value="1"/>
</dbReference>
<dbReference type="InterPro" id="IPR035874">
    <property type="entry name" value="IDS"/>
</dbReference>
<dbReference type="HOGENOM" id="CLU_006332_9_0_6"/>
<evidence type="ECO:0000256" key="3">
    <source>
        <dbReference type="ARBA" id="ARBA00022723"/>
    </source>
</evidence>
<keyword evidence="5" id="KW-0378">Hydrolase</keyword>
<evidence type="ECO:0000256" key="5">
    <source>
        <dbReference type="ARBA" id="ARBA00022801"/>
    </source>
</evidence>
<dbReference type="InterPro" id="IPR017850">
    <property type="entry name" value="Alkaline_phosphatase_core_sf"/>
</dbReference>
<evidence type="ECO:0000313" key="8">
    <source>
        <dbReference type="EMBL" id="AAZ24734.1"/>
    </source>
</evidence>
<dbReference type="GO" id="GO:0046872">
    <property type="term" value="F:metal ion binding"/>
    <property type="evidence" value="ECO:0007669"/>
    <property type="project" value="UniProtKB-KW"/>
</dbReference>
<dbReference type="InterPro" id="IPR024607">
    <property type="entry name" value="Sulfatase_CS"/>
</dbReference>
<dbReference type="SUPFAM" id="SSF53649">
    <property type="entry name" value="Alkaline phosphatase-like"/>
    <property type="match status" value="1"/>
</dbReference>
<evidence type="ECO:0000256" key="4">
    <source>
        <dbReference type="ARBA" id="ARBA00022729"/>
    </source>
</evidence>
<reference evidence="8" key="1">
    <citation type="journal article" date="2005" name="Proc. Natl. Acad. Sci. U.S.A.">
        <title>The psychrophilic lifestyle as revealed by the genome sequence of Colwellia psychrerythraea 34H through genomic and proteomic analyses.</title>
        <authorList>
            <person name="Methe B.A."/>
            <person name="Nelson K.E."/>
            <person name="Deming J.W."/>
            <person name="Momen B."/>
            <person name="Melamud E."/>
            <person name="Zhang X."/>
            <person name="Moult J."/>
            <person name="Madupu R."/>
            <person name="Nelson W.C."/>
            <person name="Dodson R.J."/>
            <person name="Brinkac L.M."/>
            <person name="Daugherty S.C."/>
            <person name="Durkin A.S."/>
            <person name="DeBoy R.T."/>
            <person name="Kolonay J.F."/>
            <person name="Sullivan S.A."/>
            <person name="Zhou L."/>
            <person name="Davidsen T.M."/>
            <person name="Wu M."/>
            <person name="Huston A.L."/>
            <person name="Lewis M."/>
            <person name="Weaver B."/>
            <person name="Weidman J.F."/>
            <person name="Khouri H."/>
            <person name="Utterback T.R."/>
            <person name="Feldblyum T.V."/>
            <person name="Fraser C.M."/>
        </authorList>
    </citation>
    <scope>NUCLEOTIDE SEQUENCE [LARGE SCALE GENOMIC DNA]</scope>
    <source>
        <strain evidence="8">34H</strain>
    </source>
</reference>
<evidence type="ECO:0000256" key="1">
    <source>
        <dbReference type="ARBA" id="ARBA00001913"/>
    </source>
</evidence>
<dbReference type="EMBL" id="CP000083">
    <property type="protein sequence ID" value="AAZ24734.1"/>
    <property type="molecule type" value="Genomic_DNA"/>
</dbReference>
<evidence type="ECO:0000259" key="7">
    <source>
        <dbReference type="Pfam" id="PF00884"/>
    </source>
</evidence>
<dbReference type="CDD" id="cd16030">
    <property type="entry name" value="iduronate-2-sulfatase"/>
    <property type="match status" value="1"/>
</dbReference>
<dbReference type="KEGG" id="cps:CPS_2358"/>